<keyword evidence="1" id="KW-0472">Membrane</keyword>
<protein>
    <submittedName>
        <fullName evidence="2">Uncharacterized protein</fullName>
    </submittedName>
</protein>
<keyword evidence="3" id="KW-1185">Reference proteome</keyword>
<name>A0A7C9UYA6_9PROT</name>
<feature type="transmembrane region" description="Helical" evidence="1">
    <location>
        <begin position="135"/>
        <end position="152"/>
    </location>
</feature>
<sequence>MARSPLVSRLPGRLRLRHDWLRRTDDNHAFRATLAGWEGVLSVEGNAATGGVLVLYDPARLAPSNMETRVSACLAEMIGTAAPPSPAAKPARNPRRSKLQGVLDDGDIHRVVKIGMMATMGGSLLALAASKKFHAALGGLHLAFLAFHLVKYRKKLLR</sequence>
<gene>
    <name evidence="2" type="ORF">G4223_05665</name>
</gene>
<evidence type="ECO:0000313" key="2">
    <source>
        <dbReference type="EMBL" id="NFV79593.1"/>
    </source>
</evidence>
<reference evidence="2 3" key="1">
    <citation type="submission" date="2020-02" db="EMBL/GenBank/DDBJ databases">
        <authorList>
            <person name="Dziuba M."/>
            <person name="Kuznetsov B."/>
            <person name="Mardanov A."/>
            <person name="Ravin N."/>
            <person name="Grouzdev D."/>
        </authorList>
    </citation>
    <scope>NUCLEOTIDE SEQUENCE [LARGE SCALE GENOMIC DNA]</scope>
    <source>
        <strain evidence="2 3">SpK</strain>
    </source>
</reference>
<evidence type="ECO:0000313" key="3">
    <source>
        <dbReference type="Proteomes" id="UP000480684"/>
    </source>
</evidence>
<dbReference type="Proteomes" id="UP000480684">
    <property type="component" value="Unassembled WGS sequence"/>
</dbReference>
<dbReference type="AlphaFoldDB" id="A0A7C9UYA6"/>
<keyword evidence="1" id="KW-0812">Transmembrane</keyword>
<dbReference type="RefSeq" id="WP_163676257.1">
    <property type="nucleotide sequence ID" value="NZ_JAAIYP010000032.1"/>
</dbReference>
<organism evidence="2 3">
    <name type="scientific">Magnetospirillum aberrantis SpK</name>
    <dbReference type="NCBI Taxonomy" id="908842"/>
    <lineage>
        <taxon>Bacteria</taxon>
        <taxon>Pseudomonadati</taxon>
        <taxon>Pseudomonadota</taxon>
        <taxon>Alphaproteobacteria</taxon>
        <taxon>Rhodospirillales</taxon>
        <taxon>Rhodospirillaceae</taxon>
        <taxon>Magnetospirillum</taxon>
    </lineage>
</organism>
<accession>A0A7C9UYA6</accession>
<comment type="caution">
    <text evidence="2">The sequence shown here is derived from an EMBL/GenBank/DDBJ whole genome shotgun (WGS) entry which is preliminary data.</text>
</comment>
<proteinExistence type="predicted"/>
<dbReference type="EMBL" id="JAAIYP010000032">
    <property type="protein sequence ID" value="NFV79593.1"/>
    <property type="molecule type" value="Genomic_DNA"/>
</dbReference>
<keyword evidence="1" id="KW-1133">Transmembrane helix</keyword>
<evidence type="ECO:0000256" key="1">
    <source>
        <dbReference type="SAM" id="Phobius"/>
    </source>
</evidence>